<evidence type="ECO:0000313" key="2">
    <source>
        <dbReference type="Proteomes" id="UP000799118"/>
    </source>
</evidence>
<name>A0A6A4I4P9_9AGAR</name>
<dbReference type="EMBL" id="ML769408">
    <property type="protein sequence ID" value="KAE9405496.1"/>
    <property type="molecule type" value="Genomic_DNA"/>
</dbReference>
<evidence type="ECO:0000313" key="1">
    <source>
        <dbReference type="EMBL" id="KAE9405496.1"/>
    </source>
</evidence>
<sequence length="318" mass="36789">MADNSSARLLNLIRNLPENSPILSEDFAVLLGLKQSAVSPHKDILKGDEYFRKALLEAYMDRVLKEDEFQQDIIWSRFCALYLPDLVNRFLDPWSATDGSHFQTDPDAKEDYRLFNPWLRMLVMVQHIPYFGKYLRSKQLVASGNLDLTRVLGERLSHVAPRWDRRITPTARRTQRILQRRARDILQLLSTLLTTFMNRDPEKVLPIQTKQKLLPFVKGWCDMFYNPSNVMGEDEDGMLGVICSRMFLHLSSSRDDAGASLHGHMLKKVKNQLKGWDQCGLPICKVTNGDNKCNSNHQALHWKWPSGAHKQMCFQTKF</sequence>
<gene>
    <name evidence="1" type="ORF">BT96DRAFT_934760</name>
</gene>
<dbReference type="Proteomes" id="UP000799118">
    <property type="component" value="Unassembled WGS sequence"/>
</dbReference>
<proteinExistence type="predicted"/>
<keyword evidence="2" id="KW-1185">Reference proteome</keyword>
<dbReference type="OrthoDB" id="3021954at2759"/>
<reference evidence="1" key="1">
    <citation type="journal article" date="2019" name="Environ. Microbiol.">
        <title>Fungal ecological strategies reflected in gene transcription - a case study of two litter decomposers.</title>
        <authorList>
            <person name="Barbi F."/>
            <person name="Kohler A."/>
            <person name="Barry K."/>
            <person name="Baskaran P."/>
            <person name="Daum C."/>
            <person name="Fauchery L."/>
            <person name="Ihrmark K."/>
            <person name="Kuo A."/>
            <person name="LaButti K."/>
            <person name="Lipzen A."/>
            <person name="Morin E."/>
            <person name="Grigoriev I.V."/>
            <person name="Henrissat B."/>
            <person name="Lindahl B."/>
            <person name="Martin F."/>
        </authorList>
    </citation>
    <scope>NUCLEOTIDE SEQUENCE</scope>
    <source>
        <strain evidence="1">JB14</strain>
    </source>
</reference>
<accession>A0A6A4I4P9</accession>
<dbReference type="AlphaFoldDB" id="A0A6A4I4P9"/>
<protein>
    <submittedName>
        <fullName evidence="1">Uncharacterized protein</fullName>
    </submittedName>
</protein>
<organism evidence="1 2">
    <name type="scientific">Gymnopus androsaceus JB14</name>
    <dbReference type="NCBI Taxonomy" id="1447944"/>
    <lineage>
        <taxon>Eukaryota</taxon>
        <taxon>Fungi</taxon>
        <taxon>Dikarya</taxon>
        <taxon>Basidiomycota</taxon>
        <taxon>Agaricomycotina</taxon>
        <taxon>Agaricomycetes</taxon>
        <taxon>Agaricomycetidae</taxon>
        <taxon>Agaricales</taxon>
        <taxon>Marasmiineae</taxon>
        <taxon>Omphalotaceae</taxon>
        <taxon>Gymnopus</taxon>
    </lineage>
</organism>